<accession>A0AAC9LPH7</accession>
<sequence length="143" mass="16733">MSDSKKPDNVVFNQETQQYDAALKPYATNVGAPAIHVKENITWKNKNVIKANKQLKARYLEIKAEYDKIIEELEYNNLVYNAKFNFEPILGETYHLYKDKNGQPFLSIISPTECNFNFIGSFYLTSEHMWKKIDTTTNKLREE</sequence>
<dbReference type="Pfam" id="PF10504">
    <property type="entry name" value="DUF2452"/>
    <property type="match status" value="1"/>
</dbReference>
<dbReference type="AlphaFoldDB" id="A0AAC9LPH7"/>
<dbReference type="Proteomes" id="UP000187506">
    <property type="component" value="Chromosome"/>
</dbReference>
<dbReference type="EMBL" id="CP019352">
    <property type="protein sequence ID" value="APY00512.1"/>
    <property type="molecule type" value="Genomic_DNA"/>
</dbReference>
<evidence type="ECO:0000313" key="3">
    <source>
        <dbReference type="Proteomes" id="UP000187506"/>
    </source>
</evidence>
<name>A0AAC9LPH7_9FLAO</name>
<keyword evidence="3" id="KW-1185">Reference proteome</keyword>
<proteinExistence type="predicted"/>
<feature type="coiled-coil region" evidence="1">
    <location>
        <begin position="45"/>
        <end position="72"/>
    </location>
</feature>
<protein>
    <submittedName>
        <fullName evidence="2">GTP-binding protein</fullName>
    </submittedName>
</protein>
<organism evidence="2 3">
    <name type="scientific">Lacinutrix venerupis</name>
    <dbReference type="NCBI Taxonomy" id="1486034"/>
    <lineage>
        <taxon>Bacteria</taxon>
        <taxon>Pseudomonadati</taxon>
        <taxon>Bacteroidota</taxon>
        <taxon>Flavobacteriia</taxon>
        <taxon>Flavobacteriales</taxon>
        <taxon>Flavobacteriaceae</taxon>
        <taxon>Lacinutrix</taxon>
    </lineage>
</organism>
<evidence type="ECO:0000313" key="2">
    <source>
        <dbReference type="EMBL" id="APY00512.1"/>
    </source>
</evidence>
<keyword evidence="1" id="KW-0175">Coiled coil</keyword>
<dbReference type="RefSeq" id="WP_076733418.1">
    <property type="nucleotide sequence ID" value="NZ_CP019352.1"/>
</dbReference>
<gene>
    <name evidence="2" type="ORF">BWR22_09335</name>
</gene>
<reference evidence="2 3" key="1">
    <citation type="submission" date="2017-01" db="EMBL/GenBank/DDBJ databases">
        <title>Complete genome of Lacinutrix venerupis DOK2-8 isolated from seawater in Dokdo.</title>
        <authorList>
            <person name="Chi W.-J."/>
            <person name="Kim J.H."/>
        </authorList>
    </citation>
    <scope>NUCLEOTIDE SEQUENCE [LARGE SCALE GENOMIC DNA]</scope>
    <source>
        <strain evidence="2 3">DOK2-8</strain>
    </source>
</reference>
<dbReference type="KEGG" id="lvn:BWR22_09335"/>
<evidence type="ECO:0000256" key="1">
    <source>
        <dbReference type="SAM" id="Coils"/>
    </source>
</evidence>
<dbReference type="InterPro" id="IPR019534">
    <property type="entry name" value="DUF2452"/>
</dbReference>